<dbReference type="GO" id="GO:0022857">
    <property type="term" value="F:transmembrane transporter activity"/>
    <property type="evidence" value="ECO:0007669"/>
    <property type="project" value="InterPro"/>
</dbReference>
<dbReference type="SUPFAM" id="SSF103473">
    <property type="entry name" value="MFS general substrate transporter"/>
    <property type="match status" value="1"/>
</dbReference>
<dbReference type="Proteomes" id="UP001163823">
    <property type="component" value="Chromosome 6"/>
</dbReference>
<protein>
    <submittedName>
        <fullName evidence="7">Protein NRT1/ PTR FAMILY 1.2</fullName>
    </submittedName>
</protein>
<comment type="caution">
    <text evidence="7">The sequence shown here is derived from an EMBL/GenBank/DDBJ whole genome shotgun (WGS) entry which is preliminary data.</text>
</comment>
<feature type="transmembrane region" description="Helical" evidence="6">
    <location>
        <begin position="59"/>
        <end position="77"/>
    </location>
</feature>
<name>A0AAD7LX53_QUISA</name>
<feature type="transmembrane region" description="Helical" evidence="6">
    <location>
        <begin position="524"/>
        <end position="541"/>
    </location>
</feature>
<dbReference type="InterPro" id="IPR036259">
    <property type="entry name" value="MFS_trans_sf"/>
</dbReference>
<feature type="transmembrane region" description="Helical" evidence="6">
    <location>
        <begin position="127"/>
        <end position="153"/>
    </location>
</feature>
<keyword evidence="4 6" id="KW-1133">Transmembrane helix</keyword>
<dbReference type="EMBL" id="JARAOO010000006">
    <property type="protein sequence ID" value="KAJ7965961.1"/>
    <property type="molecule type" value="Genomic_DNA"/>
</dbReference>
<dbReference type="PANTHER" id="PTHR11654">
    <property type="entry name" value="OLIGOPEPTIDE TRANSPORTER-RELATED"/>
    <property type="match status" value="1"/>
</dbReference>
<reference evidence="7" key="1">
    <citation type="journal article" date="2023" name="Science">
        <title>Elucidation of the pathway for biosynthesis of saponin adjuvants from the soapbark tree.</title>
        <authorList>
            <person name="Reed J."/>
            <person name="Orme A."/>
            <person name="El-Demerdash A."/>
            <person name="Owen C."/>
            <person name="Martin L.B.B."/>
            <person name="Misra R.C."/>
            <person name="Kikuchi S."/>
            <person name="Rejzek M."/>
            <person name="Martin A.C."/>
            <person name="Harkess A."/>
            <person name="Leebens-Mack J."/>
            <person name="Louveau T."/>
            <person name="Stephenson M.J."/>
            <person name="Osbourn A."/>
        </authorList>
    </citation>
    <scope>NUCLEOTIDE SEQUENCE</scope>
    <source>
        <strain evidence="7">S10</strain>
    </source>
</reference>
<keyword evidence="3 6" id="KW-0812">Transmembrane</keyword>
<feature type="transmembrane region" description="Helical" evidence="6">
    <location>
        <begin position="84"/>
        <end position="107"/>
    </location>
</feature>
<feature type="transmembrane region" description="Helical" evidence="6">
    <location>
        <begin position="174"/>
        <end position="193"/>
    </location>
</feature>
<evidence type="ECO:0000256" key="4">
    <source>
        <dbReference type="ARBA" id="ARBA00022989"/>
    </source>
</evidence>
<evidence type="ECO:0000313" key="7">
    <source>
        <dbReference type="EMBL" id="KAJ7965961.1"/>
    </source>
</evidence>
<gene>
    <name evidence="7" type="ORF">O6P43_015512</name>
</gene>
<feature type="transmembrane region" description="Helical" evidence="6">
    <location>
        <begin position="199"/>
        <end position="220"/>
    </location>
</feature>
<dbReference type="Gene3D" id="1.20.1250.20">
    <property type="entry name" value="MFS general substrate transporter like domains"/>
    <property type="match status" value="1"/>
</dbReference>
<sequence>MIKEPLLNNNTAKGGFRTLPFIIVNEAFEKLASYGLTPNMILYLTEEYGMQNVAATNLILLWSAASNFTPILGAFLADSYVGRYWMIGFGSIASLLGMSLLWLTTMIPRSRAPFHESTDNSSSPTAIELFVLYSSFALMSLGAGGVRSSSLAFGADQLSKRDKDVGIYESYFNWYYATSGAAVLIGMTLMVYIQDKMGWKVGFGIPVILMLISAASFFLASRFYIKIKGKTDLFSGIAQVPVAAYRNRHVPLSSQVTCDFHHESESRCLLPSDKLRFLNKACIIKNPQEDLTPGGRASHPWSLCSVDKVEEFKALIRIVPIWTTGIMLSVNMSQSSFLVLEASSMDRHITSGFEIPAGSFGTFMIVCIILWIALYERVIVPLASKVRGRTTRLDVKHKIGVGLLSSCIAIASLAVVESFRRKLAIKEGFSDDPKAVVNMSALWLLPRQIFDGLAEAANVVGQNEFYLSELPQSMSSIASSISGLGMSVANLVASLILSIVDNVTERGGKASWLSNNINKGHYDYYYWLIFCLSLLNFLYFLHCSKAYGPCKGEKEEGSDE</sequence>
<dbReference type="GO" id="GO:0016020">
    <property type="term" value="C:membrane"/>
    <property type="evidence" value="ECO:0007669"/>
    <property type="project" value="UniProtKB-SubCell"/>
</dbReference>
<evidence type="ECO:0000256" key="3">
    <source>
        <dbReference type="ARBA" id="ARBA00022692"/>
    </source>
</evidence>
<dbReference type="InterPro" id="IPR000109">
    <property type="entry name" value="POT_fam"/>
</dbReference>
<feature type="transmembrane region" description="Helical" evidence="6">
    <location>
        <begin position="395"/>
        <end position="416"/>
    </location>
</feature>
<accession>A0AAD7LX53</accession>
<organism evidence="7 8">
    <name type="scientific">Quillaja saponaria</name>
    <name type="common">Soap bark tree</name>
    <dbReference type="NCBI Taxonomy" id="32244"/>
    <lineage>
        <taxon>Eukaryota</taxon>
        <taxon>Viridiplantae</taxon>
        <taxon>Streptophyta</taxon>
        <taxon>Embryophyta</taxon>
        <taxon>Tracheophyta</taxon>
        <taxon>Spermatophyta</taxon>
        <taxon>Magnoliopsida</taxon>
        <taxon>eudicotyledons</taxon>
        <taxon>Gunneridae</taxon>
        <taxon>Pentapetalae</taxon>
        <taxon>rosids</taxon>
        <taxon>fabids</taxon>
        <taxon>Fabales</taxon>
        <taxon>Quillajaceae</taxon>
        <taxon>Quillaja</taxon>
    </lineage>
</organism>
<dbReference type="CDD" id="cd17416">
    <property type="entry name" value="MFS_NPF1_2"/>
    <property type="match status" value="1"/>
</dbReference>
<evidence type="ECO:0000256" key="5">
    <source>
        <dbReference type="ARBA" id="ARBA00023136"/>
    </source>
</evidence>
<dbReference type="KEGG" id="qsa:O6P43_015512"/>
<comment type="similarity">
    <text evidence="2">Belongs to the major facilitator superfamily. Proton-dependent oligopeptide transporter (POT/PTR) (TC 2.A.17) family.</text>
</comment>
<feature type="transmembrane region" description="Helical" evidence="6">
    <location>
        <begin position="355"/>
        <end position="375"/>
    </location>
</feature>
<keyword evidence="8" id="KW-1185">Reference proteome</keyword>
<evidence type="ECO:0000256" key="1">
    <source>
        <dbReference type="ARBA" id="ARBA00004141"/>
    </source>
</evidence>
<evidence type="ECO:0000313" key="8">
    <source>
        <dbReference type="Proteomes" id="UP001163823"/>
    </source>
</evidence>
<proteinExistence type="inferred from homology"/>
<comment type="subcellular location">
    <subcellularLocation>
        <location evidence="1">Membrane</location>
        <topology evidence="1">Multi-pass membrane protein</topology>
    </subcellularLocation>
</comment>
<keyword evidence="5 6" id="KW-0472">Membrane</keyword>
<evidence type="ECO:0000256" key="6">
    <source>
        <dbReference type="SAM" id="Phobius"/>
    </source>
</evidence>
<feature type="transmembrane region" description="Helical" evidence="6">
    <location>
        <begin position="481"/>
        <end position="504"/>
    </location>
</feature>
<dbReference type="AlphaFoldDB" id="A0AAD7LX53"/>
<dbReference type="Pfam" id="PF00854">
    <property type="entry name" value="PTR2"/>
    <property type="match status" value="1"/>
</dbReference>
<evidence type="ECO:0000256" key="2">
    <source>
        <dbReference type="ARBA" id="ARBA00005982"/>
    </source>
</evidence>